<keyword evidence="4 11" id="KW-0436">Ligase</keyword>
<dbReference type="GO" id="GO:0046872">
    <property type="term" value="F:metal ion binding"/>
    <property type="evidence" value="ECO:0007669"/>
    <property type="project" value="UniProtKB-KW"/>
</dbReference>
<keyword evidence="6 11" id="KW-0547">Nucleotide-binding</keyword>
<evidence type="ECO:0000256" key="3">
    <source>
        <dbReference type="ARBA" id="ARBA00013025"/>
    </source>
</evidence>
<dbReference type="GO" id="GO:0005524">
    <property type="term" value="F:ATP binding"/>
    <property type="evidence" value="ECO:0007669"/>
    <property type="project" value="UniProtKB-KW"/>
</dbReference>
<keyword evidence="15" id="KW-1185">Reference proteome</keyword>
<dbReference type="Pfam" id="PF02875">
    <property type="entry name" value="Mur_ligase_C"/>
    <property type="match status" value="1"/>
</dbReference>
<comment type="caution">
    <text evidence="14">The sequence shown here is derived from an EMBL/GenBank/DDBJ whole genome shotgun (WGS) entry which is preliminary data.</text>
</comment>
<dbReference type="NCBIfam" id="TIGR01499">
    <property type="entry name" value="folC"/>
    <property type="match status" value="1"/>
</dbReference>
<dbReference type="InterPro" id="IPR004101">
    <property type="entry name" value="Mur_ligase_C"/>
</dbReference>
<dbReference type="SUPFAM" id="SSF53244">
    <property type="entry name" value="MurD-like peptide ligases, peptide-binding domain"/>
    <property type="match status" value="1"/>
</dbReference>
<dbReference type="SUPFAM" id="SSF53623">
    <property type="entry name" value="MurD-like peptide ligases, catalytic domain"/>
    <property type="match status" value="1"/>
</dbReference>
<comment type="cofactor">
    <cofactor evidence="1">
        <name>Mg(2+)</name>
        <dbReference type="ChEBI" id="CHEBI:18420"/>
    </cofactor>
</comment>
<dbReference type="GeneID" id="97193602"/>
<feature type="domain" description="Mur ligase C-terminal" evidence="12">
    <location>
        <begin position="293"/>
        <end position="417"/>
    </location>
</feature>
<dbReference type="AlphaFoldDB" id="A0A3E3JZ66"/>
<organism evidence="14 15">
    <name type="scientific">Sellimonas intestinalis</name>
    <dbReference type="NCBI Taxonomy" id="1653434"/>
    <lineage>
        <taxon>Bacteria</taxon>
        <taxon>Bacillati</taxon>
        <taxon>Bacillota</taxon>
        <taxon>Clostridia</taxon>
        <taxon>Lachnospirales</taxon>
        <taxon>Lachnospiraceae</taxon>
        <taxon>Sellimonas</taxon>
    </lineage>
</organism>
<dbReference type="GO" id="GO:0008841">
    <property type="term" value="F:dihydrofolate synthase activity"/>
    <property type="evidence" value="ECO:0007669"/>
    <property type="project" value="TreeGrafter"/>
</dbReference>
<keyword evidence="7 11" id="KW-0067">ATP-binding</keyword>
<evidence type="ECO:0000259" key="12">
    <source>
        <dbReference type="Pfam" id="PF02875"/>
    </source>
</evidence>
<accession>A0A3E3JZ66</accession>
<evidence type="ECO:0000256" key="6">
    <source>
        <dbReference type="ARBA" id="ARBA00022741"/>
    </source>
</evidence>
<dbReference type="PANTHER" id="PTHR11136:SF0">
    <property type="entry name" value="DIHYDROFOLATE SYNTHETASE-RELATED"/>
    <property type="match status" value="1"/>
</dbReference>
<dbReference type="InterPro" id="IPR036565">
    <property type="entry name" value="Mur-like_cat_sf"/>
</dbReference>
<feature type="domain" description="Mur ligase central" evidence="13">
    <location>
        <begin position="44"/>
        <end position="268"/>
    </location>
</feature>
<dbReference type="EMBL" id="QVLX01000009">
    <property type="protein sequence ID" value="RGE85171.1"/>
    <property type="molecule type" value="Genomic_DNA"/>
</dbReference>
<dbReference type="RefSeq" id="WP_053769658.1">
    <property type="nucleotide sequence ID" value="NZ_CBCTCK010000015.1"/>
</dbReference>
<evidence type="ECO:0000256" key="4">
    <source>
        <dbReference type="ARBA" id="ARBA00022598"/>
    </source>
</evidence>
<dbReference type="EC" id="6.3.2.17" evidence="3"/>
<sequence length="434" mass="48886">MNYEEAVSYINELQMFARKHTLDHTRAFLSYLGTPQEKKKMIHVAGTNGKGSVCRYLQALLIGEGKRTGLFTSPHLMTIRERICIGEEMISKRRFLTVFEETLEAVRKMETDGLSHPTYFEFLFGMAMKAFDDAKMEYIILETGLGGRLDATNSIEHPVLTVITSIGMDHTEILGDTIEKIATEKAGIIKPGVPLICDASDETVQKVLRKTAENAGAPCREISENAFKIQEITKKDLVFSTENRYDDTAEWKLRTTALYQPMNVVLALEAAACLIETPKASWYQILAGVVWKGRMEEVRPGVILDGAHNLAAVRVFTDSVCKQRELMPKDGRVIVLFSAVKEKDYREMIHLICREIPADLFVVTQISASRGVKAEEMKADFEQWANCPVVEVDTVEEAVRYVCGQKREQDRIYCFGSLYLVGEVEAVLREASEC</sequence>
<proteinExistence type="inferred from homology"/>
<comment type="similarity">
    <text evidence="2 11">Belongs to the folylpolyglutamate synthase family.</text>
</comment>
<dbReference type="GO" id="GO:0004326">
    <property type="term" value="F:tetrahydrofolylpolyglutamate synthase activity"/>
    <property type="evidence" value="ECO:0007669"/>
    <property type="project" value="UniProtKB-EC"/>
</dbReference>
<dbReference type="InterPro" id="IPR013221">
    <property type="entry name" value="Mur_ligase_cen"/>
</dbReference>
<dbReference type="OrthoDB" id="9809356at2"/>
<keyword evidence="5" id="KW-0479">Metal-binding</keyword>
<dbReference type="GO" id="GO:0005737">
    <property type="term" value="C:cytoplasm"/>
    <property type="evidence" value="ECO:0007669"/>
    <property type="project" value="TreeGrafter"/>
</dbReference>
<evidence type="ECO:0000313" key="14">
    <source>
        <dbReference type="EMBL" id="RGE85171.1"/>
    </source>
</evidence>
<dbReference type="FunFam" id="3.40.1190.10:FF:000011">
    <property type="entry name" value="Folylpolyglutamate synthase/dihydrofolate synthase"/>
    <property type="match status" value="1"/>
</dbReference>
<evidence type="ECO:0000256" key="1">
    <source>
        <dbReference type="ARBA" id="ARBA00001946"/>
    </source>
</evidence>
<gene>
    <name evidence="14" type="ORF">DW016_13610</name>
</gene>
<protein>
    <recommendedName>
        <fullName evidence="3">tetrahydrofolate synthase</fullName>
        <ecNumber evidence="3">6.3.2.17</ecNumber>
    </recommendedName>
    <alternativeName>
        <fullName evidence="9">Tetrahydrofolylpolyglutamate synthase</fullName>
    </alternativeName>
</protein>
<dbReference type="Proteomes" id="UP000261080">
    <property type="component" value="Unassembled WGS sequence"/>
</dbReference>
<evidence type="ECO:0000256" key="5">
    <source>
        <dbReference type="ARBA" id="ARBA00022723"/>
    </source>
</evidence>
<dbReference type="InterPro" id="IPR036615">
    <property type="entry name" value="Mur_ligase_C_dom_sf"/>
</dbReference>
<dbReference type="Gene3D" id="3.40.1190.10">
    <property type="entry name" value="Mur-like, catalytic domain"/>
    <property type="match status" value="1"/>
</dbReference>
<evidence type="ECO:0000256" key="8">
    <source>
        <dbReference type="ARBA" id="ARBA00022842"/>
    </source>
</evidence>
<keyword evidence="8" id="KW-0460">Magnesium</keyword>
<evidence type="ECO:0000256" key="10">
    <source>
        <dbReference type="ARBA" id="ARBA00047493"/>
    </source>
</evidence>
<name>A0A3E3JZ66_9FIRM</name>
<dbReference type="PIRSF" id="PIRSF001563">
    <property type="entry name" value="Folylpolyglu_synth"/>
    <property type="match status" value="1"/>
</dbReference>
<evidence type="ECO:0000256" key="7">
    <source>
        <dbReference type="ARBA" id="ARBA00022840"/>
    </source>
</evidence>
<evidence type="ECO:0000313" key="15">
    <source>
        <dbReference type="Proteomes" id="UP000261080"/>
    </source>
</evidence>
<evidence type="ECO:0000256" key="9">
    <source>
        <dbReference type="ARBA" id="ARBA00030592"/>
    </source>
</evidence>
<evidence type="ECO:0000256" key="2">
    <source>
        <dbReference type="ARBA" id="ARBA00008276"/>
    </source>
</evidence>
<dbReference type="PANTHER" id="PTHR11136">
    <property type="entry name" value="FOLYLPOLYGLUTAMATE SYNTHASE-RELATED"/>
    <property type="match status" value="1"/>
</dbReference>
<dbReference type="InterPro" id="IPR001645">
    <property type="entry name" value="Folylpolyglutamate_synth"/>
</dbReference>
<dbReference type="Pfam" id="PF08245">
    <property type="entry name" value="Mur_ligase_M"/>
    <property type="match status" value="1"/>
</dbReference>
<dbReference type="Gene3D" id="3.90.190.20">
    <property type="entry name" value="Mur ligase, C-terminal domain"/>
    <property type="match status" value="1"/>
</dbReference>
<reference evidence="14 15" key="1">
    <citation type="submission" date="2018-08" db="EMBL/GenBank/DDBJ databases">
        <title>A genome reference for cultivated species of the human gut microbiota.</title>
        <authorList>
            <person name="Zou Y."/>
            <person name="Xue W."/>
            <person name="Luo G."/>
        </authorList>
    </citation>
    <scope>NUCLEOTIDE SEQUENCE [LARGE SCALE GENOMIC DNA]</scope>
    <source>
        <strain evidence="14 15">AF37-2AT</strain>
    </source>
</reference>
<evidence type="ECO:0000259" key="13">
    <source>
        <dbReference type="Pfam" id="PF08245"/>
    </source>
</evidence>
<evidence type="ECO:0000256" key="11">
    <source>
        <dbReference type="PIRNR" id="PIRNR001563"/>
    </source>
</evidence>
<comment type="catalytic activity">
    <reaction evidence="10">
        <text>(6S)-5,6,7,8-tetrahydrofolyl-(gamma-L-Glu)(n) + L-glutamate + ATP = (6S)-5,6,7,8-tetrahydrofolyl-(gamma-L-Glu)(n+1) + ADP + phosphate + H(+)</text>
        <dbReference type="Rhea" id="RHEA:10580"/>
        <dbReference type="Rhea" id="RHEA-COMP:14738"/>
        <dbReference type="Rhea" id="RHEA-COMP:14740"/>
        <dbReference type="ChEBI" id="CHEBI:15378"/>
        <dbReference type="ChEBI" id="CHEBI:29985"/>
        <dbReference type="ChEBI" id="CHEBI:30616"/>
        <dbReference type="ChEBI" id="CHEBI:43474"/>
        <dbReference type="ChEBI" id="CHEBI:141005"/>
        <dbReference type="ChEBI" id="CHEBI:456216"/>
        <dbReference type="EC" id="6.3.2.17"/>
    </reaction>
</comment>